<organism evidence="9 10">
    <name type="scientific">Apiospora marii</name>
    <dbReference type="NCBI Taxonomy" id="335849"/>
    <lineage>
        <taxon>Eukaryota</taxon>
        <taxon>Fungi</taxon>
        <taxon>Dikarya</taxon>
        <taxon>Ascomycota</taxon>
        <taxon>Pezizomycotina</taxon>
        <taxon>Sordariomycetes</taxon>
        <taxon>Xylariomycetidae</taxon>
        <taxon>Amphisphaeriales</taxon>
        <taxon>Apiosporaceae</taxon>
        <taxon>Apiospora</taxon>
    </lineage>
</organism>
<accession>A0ABR1R3I2</accession>
<dbReference type="CDD" id="cd23023">
    <property type="entry name" value="zf-HIT_BCD1"/>
    <property type="match status" value="1"/>
</dbReference>
<dbReference type="PROSITE" id="PS51083">
    <property type="entry name" value="ZF_HIT"/>
    <property type="match status" value="1"/>
</dbReference>
<keyword evidence="3" id="KW-0862">Zinc</keyword>
<protein>
    <recommendedName>
        <fullName evidence="8">HIT-type domain-containing protein</fullName>
    </recommendedName>
</protein>
<evidence type="ECO:0000256" key="1">
    <source>
        <dbReference type="ARBA" id="ARBA00022723"/>
    </source>
</evidence>
<feature type="compositionally biased region" description="Basic and acidic residues" evidence="7">
    <location>
        <begin position="226"/>
        <end position="240"/>
    </location>
</feature>
<dbReference type="InterPro" id="IPR007529">
    <property type="entry name" value="Znf_HIT"/>
</dbReference>
<evidence type="ECO:0000256" key="7">
    <source>
        <dbReference type="SAM" id="MobiDB-lite"/>
    </source>
</evidence>
<evidence type="ECO:0000256" key="6">
    <source>
        <dbReference type="PROSITE-ProRule" id="PRU00453"/>
    </source>
</evidence>
<dbReference type="Pfam" id="PF25790">
    <property type="entry name" value="BCD1"/>
    <property type="match status" value="1"/>
</dbReference>
<evidence type="ECO:0000313" key="9">
    <source>
        <dbReference type="EMBL" id="KAK7998688.1"/>
    </source>
</evidence>
<keyword evidence="2 6" id="KW-0863">Zinc-finger</keyword>
<evidence type="ECO:0000256" key="3">
    <source>
        <dbReference type="ARBA" id="ARBA00022833"/>
    </source>
</evidence>
<feature type="domain" description="HIT-type" evidence="8">
    <location>
        <begin position="10"/>
        <end position="44"/>
    </location>
</feature>
<dbReference type="InterPro" id="IPR051639">
    <property type="entry name" value="BCD1"/>
</dbReference>
<evidence type="ECO:0000313" key="10">
    <source>
        <dbReference type="Proteomes" id="UP001396898"/>
    </source>
</evidence>
<comment type="similarity">
    <text evidence="5">Belongs to the BCD1 family.</text>
</comment>
<keyword evidence="10" id="KW-1185">Reference proteome</keyword>
<dbReference type="Proteomes" id="UP001396898">
    <property type="component" value="Unassembled WGS sequence"/>
</dbReference>
<feature type="compositionally biased region" description="Acidic residues" evidence="7">
    <location>
        <begin position="397"/>
        <end position="425"/>
    </location>
</feature>
<dbReference type="InterPro" id="IPR057721">
    <property type="entry name" value="BCD1_alpha/beta"/>
</dbReference>
<dbReference type="SUPFAM" id="SSF144232">
    <property type="entry name" value="HIT/MYND zinc finger-like"/>
    <property type="match status" value="1"/>
</dbReference>
<dbReference type="PANTHER" id="PTHR13483:SF11">
    <property type="entry name" value="ZINC FINGER HIT DOMAIN-CONTAINING PROTEIN 3"/>
    <property type="match status" value="1"/>
</dbReference>
<comment type="function">
    <text evidence="4">Required for box C/D snoRNAs accumulation involved in snoRNA processing, snoRNA transport to the nucleolus and ribosome biogenesis.</text>
</comment>
<comment type="caution">
    <text evidence="9">The sequence shown here is derived from an EMBL/GenBank/DDBJ whole genome shotgun (WGS) entry which is preliminary data.</text>
</comment>
<feature type="compositionally biased region" description="Acidic residues" evidence="7">
    <location>
        <begin position="241"/>
        <end position="250"/>
    </location>
</feature>
<evidence type="ECO:0000256" key="4">
    <source>
        <dbReference type="ARBA" id="ARBA00049598"/>
    </source>
</evidence>
<sequence>MADPLLTSLCGICHMREPKYKCPRCFANTCSLPCVKKHKKWSSCNGERDPTVYMPPSQLRTDAGIDHDYNFLTKIERSLEQTEKLLVNERGILPDLSQQQQNDRSHGPPHKKARLNKGQSRGRTTLDGGSRSWARAAIGRLRALDITVKHQPYGMTRPKNNTTSFNKRTQSLNWQVEWCILGPATSTSTETSRVQPEKLLSKTLDSVPIYLGYADCREYHRRSQMSKKEKEQERKQRQSDDAAEVEVDDTDDIHTVFGGQDWENSAWAAAVVPVQDKSGVWHTSTILGDPRKPSDRQRRAEATKDDYQFYYHVPGTPSREDQKLIPVNPDETLASVLSGLEVLEFPSVYVTPAGMRLPQGYRRANRPANNSNSIPSSRGSARLPQKRKGEDLVEYGSSEEEGEVADENDTEELGSDVGLDPEDDTTSSSGSDSDEDMD</sequence>
<dbReference type="Gene3D" id="3.30.60.190">
    <property type="match status" value="1"/>
</dbReference>
<dbReference type="PANTHER" id="PTHR13483">
    <property type="entry name" value="BOX C_D SNORNA PROTEIN 1-RELATED"/>
    <property type="match status" value="1"/>
</dbReference>
<gene>
    <name evidence="9" type="ORF">PG991_015167</name>
</gene>
<feature type="region of interest" description="Disordered" evidence="7">
    <location>
        <begin position="94"/>
        <end position="131"/>
    </location>
</feature>
<proteinExistence type="inferred from homology"/>
<evidence type="ECO:0000259" key="8">
    <source>
        <dbReference type="PROSITE" id="PS51083"/>
    </source>
</evidence>
<dbReference type="EMBL" id="JAQQWI010000021">
    <property type="protein sequence ID" value="KAK7998688.1"/>
    <property type="molecule type" value="Genomic_DNA"/>
</dbReference>
<dbReference type="Pfam" id="PF04438">
    <property type="entry name" value="zf-HIT"/>
    <property type="match status" value="1"/>
</dbReference>
<feature type="compositionally biased region" description="Low complexity" evidence="7">
    <location>
        <begin position="366"/>
        <end position="378"/>
    </location>
</feature>
<feature type="region of interest" description="Disordered" evidence="7">
    <location>
        <begin position="360"/>
        <end position="438"/>
    </location>
</feature>
<name>A0ABR1R3I2_9PEZI</name>
<evidence type="ECO:0000256" key="2">
    <source>
        <dbReference type="ARBA" id="ARBA00022771"/>
    </source>
</evidence>
<keyword evidence="1" id="KW-0479">Metal-binding</keyword>
<feature type="region of interest" description="Disordered" evidence="7">
    <location>
        <begin position="222"/>
        <end position="250"/>
    </location>
</feature>
<evidence type="ECO:0000256" key="5">
    <source>
        <dbReference type="ARBA" id="ARBA00049654"/>
    </source>
</evidence>
<reference evidence="9 10" key="1">
    <citation type="submission" date="2023-01" db="EMBL/GenBank/DDBJ databases">
        <title>Analysis of 21 Apiospora genomes using comparative genomics revels a genus with tremendous synthesis potential of carbohydrate active enzymes and secondary metabolites.</title>
        <authorList>
            <person name="Sorensen T."/>
        </authorList>
    </citation>
    <scope>NUCLEOTIDE SEQUENCE [LARGE SCALE GENOMIC DNA]</scope>
    <source>
        <strain evidence="9 10">CBS 20057</strain>
    </source>
</reference>